<dbReference type="SUPFAM" id="SSF52794">
    <property type="entry name" value="PTS system IIB component-like"/>
    <property type="match status" value="1"/>
</dbReference>
<dbReference type="EMBL" id="JALDAW010000023">
    <property type="protein sequence ID" value="MDY5169722.1"/>
    <property type="molecule type" value="Genomic_DNA"/>
</dbReference>
<sequence>MKRIILICSGGMSTSFLVSKMHAAAAAEAFECEIEAYGMAAADAVIPAADVVLLGPQIRYYQEKLLRRFPNKPIAAIDMHDYGCMNGQAVLKQAKTLMKLK</sequence>
<feature type="domain" description="PTS EIIB type-3" evidence="8">
    <location>
        <begin position="1"/>
        <end position="101"/>
    </location>
</feature>
<keyword evidence="2" id="KW-0597">Phosphoprotein</keyword>
<dbReference type="RefSeq" id="WP_118454213.1">
    <property type="nucleotide sequence ID" value="NZ_BAABZA010000001.1"/>
</dbReference>
<dbReference type="GO" id="GO:0016301">
    <property type="term" value="F:kinase activity"/>
    <property type="evidence" value="ECO:0007669"/>
    <property type="project" value="UniProtKB-KW"/>
</dbReference>
<dbReference type="AlphaFoldDB" id="A0AB35UUV0"/>
<protein>
    <submittedName>
        <fullName evidence="9">PTS sugar transporter subunit IIB</fullName>
    </submittedName>
</protein>
<evidence type="ECO:0000259" key="8">
    <source>
        <dbReference type="PROSITE" id="PS51100"/>
    </source>
</evidence>
<keyword evidence="4" id="KW-0808">Transferase</keyword>
<evidence type="ECO:0000313" key="10">
    <source>
        <dbReference type="Proteomes" id="UP001276902"/>
    </source>
</evidence>
<dbReference type="PROSITE" id="PS51100">
    <property type="entry name" value="PTS_EIIB_TYPE_3"/>
    <property type="match status" value="1"/>
</dbReference>
<dbReference type="PANTHER" id="PTHR34581:SF2">
    <property type="entry name" value="PTS SYSTEM N,N'-DIACETYLCHITOBIOSE-SPECIFIC EIIB COMPONENT"/>
    <property type="match status" value="1"/>
</dbReference>
<evidence type="ECO:0000256" key="7">
    <source>
        <dbReference type="PROSITE-ProRule" id="PRU00423"/>
    </source>
</evidence>
<dbReference type="InterPro" id="IPR051819">
    <property type="entry name" value="PTS_sugar-specific_EIIB"/>
</dbReference>
<keyword evidence="6" id="KW-0418">Kinase</keyword>
<reference evidence="9" key="1">
    <citation type="submission" date="2022-03" db="EMBL/GenBank/DDBJ databases">
        <title>First case of bacteraemia caused by Dielma fastidiosa in a patient hospitalised with diverticulitis.</title>
        <authorList>
            <person name="Forman-Ankjaer B."/>
            <person name="Hvid-Jensen F."/>
            <person name="Kobel C.M."/>
            <person name="Greve T."/>
        </authorList>
    </citation>
    <scope>NUCLEOTIDE SEQUENCE</scope>
    <source>
        <strain evidence="9">AUH_DF_2021</strain>
    </source>
</reference>
<evidence type="ECO:0000256" key="4">
    <source>
        <dbReference type="ARBA" id="ARBA00022679"/>
    </source>
</evidence>
<keyword evidence="5" id="KW-0598">Phosphotransferase system</keyword>
<proteinExistence type="predicted"/>
<organism evidence="9 10">
    <name type="scientific">Dielma fastidiosa</name>
    <dbReference type="NCBI Taxonomy" id="1034346"/>
    <lineage>
        <taxon>Bacteria</taxon>
        <taxon>Bacillati</taxon>
        <taxon>Bacillota</taxon>
        <taxon>Erysipelotrichia</taxon>
        <taxon>Erysipelotrichales</taxon>
        <taxon>Erysipelotrichaceae</taxon>
        <taxon>Dielma</taxon>
    </lineage>
</organism>
<dbReference type="GO" id="GO:0009401">
    <property type="term" value="P:phosphoenolpyruvate-dependent sugar phosphotransferase system"/>
    <property type="evidence" value="ECO:0007669"/>
    <property type="project" value="UniProtKB-KW"/>
</dbReference>
<evidence type="ECO:0000256" key="2">
    <source>
        <dbReference type="ARBA" id="ARBA00022553"/>
    </source>
</evidence>
<dbReference type="InterPro" id="IPR003501">
    <property type="entry name" value="PTS_EIIB_2/3"/>
</dbReference>
<dbReference type="Pfam" id="PF02302">
    <property type="entry name" value="PTS_IIB"/>
    <property type="match status" value="1"/>
</dbReference>
<evidence type="ECO:0000256" key="5">
    <source>
        <dbReference type="ARBA" id="ARBA00022683"/>
    </source>
</evidence>
<dbReference type="PANTHER" id="PTHR34581">
    <property type="entry name" value="PTS SYSTEM N,N'-DIACETYLCHITOBIOSE-SPECIFIC EIIB COMPONENT"/>
    <property type="match status" value="1"/>
</dbReference>
<dbReference type="GeneID" id="94440424"/>
<evidence type="ECO:0000256" key="1">
    <source>
        <dbReference type="ARBA" id="ARBA00022448"/>
    </source>
</evidence>
<keyword evidence="1" id="KW-0813">Transport</keyword>
<gene>
    <name evidence="9" type="ORF">MQE39_16520</name>
</gene>
<dbReference type="Gene3D" id="3.40.50.2300">
    <property type="match status" value="1"/>
</dbReference>
<evidence type="ECO:0000256" key="3">
    <source>
        <dbReference type="ARBA" id="ARBA00022597"/>
    </source>
</evidence>
<dbReference type="GO" id="GO:0008982">
    <property type="term" value="F:protein-N(PI)-phosphohistidine-sugar phosphotransferase activity"/>
    <property type="evidence" value="ECO:0007669"/>
    <property type="project" value="InterPro"/>
</dbReference>
<keyword evidence="3 9" id="KW-0762">Sugar transport</keyword>
<dbReference type="Proteomes" id="UP001276902">
    <property type="component" value="Unassembled WGS sequence"/>
</dbReference>
<comment type="caution">
    <text evidence="9">The sequence shown here is derived from an EMBL/GenBank/DDBJ whole genome shotgun (WGS) entry which is preliminary data.</text>
</comment>
<feature type="modified residue" description="Phosphocysteine; by EIIA" evidence="7">
    <location>
        <position position="8"/>
    </location>
</feature>
<accession>A0AB35UUV0</accession>
<evidence type="ECO:0000256" key="6">
    <source>
        <dbReference type="ARBA" id="ARBA00022777"/>
    </source>
</evidence>
<dbReference type="InterPro" id="IPR013012">
    <property type="entry name" value="PTS_EIIB_3"/>
</dbReference>
<evidence type="ECO:0000313" key="9">
    <source>
        <dbReference type="EMBL" id="MDY5169722.1"/>
    </source>
</evidence>
<dbReference type="InterPro" id="IPR036095">
    <property type="entry name" value="PTS_EIIB-like_sf"/>
</dbReference>
<name>A0AB35UUV0_9FIRM</name>